<feature type="domain" description="Endonuclease/exonuclease/phosphatase" evidence="1">
    <location>
        <begin position="4"/>
        <end position="245"/>
    </location>
</feature>
<dbReference type="Gene3D" id="3.60.10.10">
    <property type="entry name" value="Endonuclease/exonuclease/phosphatase"/>
    <property type="match status" value="1"/>
</dbReference>
<protein>
    <recommendedName>
        <fullName evidence="1">Endonuclease/exonuclease/phosphatase domain-containing protein</fullName>
    </recommendedName>
</protein>
<proteinExistence type="predicted"/>
<evidence type="ECO:0000259" key="1">
    <source>
        <dbReference type="Pfam" id="PF03372"/>
    </source>
</evidence>
<dbReference type="InterPro" id="IPR005135">
    <property type="entry name" value="Endo/exonuclease/phosphatase"/>
</dbReference>
<dbReference type="Proteomes" id="UP000250434">
    <property type="component" value="Chromosome"/>
</dbReference>
<dbReference type="GO" id="GO:0004767">
    <property type="term" value="F:sphingomyelin phosphodiesterase activity"/>
    <property type="evidence" value="ECO:0007669"/>
    <property type="project" value="InterPro"/>
</dbReference>
<dbReference type="SUPFAM" id="SSF56219">
    <property type="entry name" value="DNase I-like"/>
    <property type="match status" value="1"/>
</dbReference>
<evidence type="ECO:0000313" key="3">
    <source>
        <dbReference type="Proteomes" id="UP000250434"/>
    </source>
</evidence>
<sequence length="254" mass="27807">MLLMSFNLFQLPWPLQPSHRDKAARARAAEAVIREARPDVLVLNEAFSGEALDLVRSLADDWPHRTPVVGRHTRWLAVSGGVAVLSKLPITARHQVVFTDHCLGTSDRFAAKGAALVRFDGWWVAGTHLQADAWQPRRAHAVRTRQLTTIRRLVERIVPPSEPVVIAGDLNVGLARLAEAGRTLGATLHPAPTWTYDAMTNPLARPAGYRDVLDHIGAFHGADVRAVIGPVSVAGFEGDTIPSDHYPVLAKIEY</sequence>
<dbReference type="AlphaFoldDB" id="A0A344L4U8"/>
<dbReference type="KEGG" id="aab:A4R43_11365"/>
<dbReference type="PANTHER" id="PTHR16320:SF23">
    <property type="entry name" value="SPHINGOMYELINASE C 1"/>
    <property type="match status" value="1"/>
</dbReference>
<dbReference type="PANTHER" id="PTHR16320">
    <property type="entry name" value="SPHINGOMYELINASE FAMILY MEMBER"/>
    <property type="match status" value="1"/>
</dbReference>
<evidence type="ECO:0000313" key="2">
    <source>
        <dbReference type="EMBL" id="AXB43072.1"/>
    </source>
</evidence>
<dbReference type="InterPro" id="IPR038772">
    <property type="entry name" value="Sph/SMPD2-like"/>
</dbReference>
<gene>
    <name evidence="2" type="ORF">A4R43_11365</name>
</gene>
<dbReference type="InterPro" id="IPR036691">
    <property type="entry name" value="Endo/exonu/phosph_ase_sf"/>
</dbReference>
<reference evidence="2 3" key="1">
    <citation type="submission" date="2016-04" db="EMBL/GenBank/DDBJ databases">
        <title>Complete genome sequence and analysis of deep-sea sediment isolate, Amycolatopsis sp. WP1.</title>
        <authorList>
            <person name="Wang H."/>
            <person name="Chen S."/>
            <person name="Wu Q."/>
        </authorList>
    </citation>
    <scope>NUCLEOTIDE SEQUENCE [LARGE SCALE GENOMIC DNA]</scope>
    <source>
        <strain evidence="2 3">WP1</strain>
    </source>
</reference>
<accession>A0A344L4U8</accession>
<dbReference type="EMBL" id="CP015163">
    <property type="protein sequence ID" value="AXB43072.1"/>
    <property type="molecule type" value="Genomic_DNA"/>
</dbReference>
<dbReference type="OrthoDB" id="338539at2"/>
<organism evidence="2 3">
    <name type="scientific">Amycolatopsis albispora</name>
    <dbReference type="NCBI Taxonomy" id="1804986"/>
    <lineage>
        <taxon>Bacteria</taxon>
        <taxon>Bacillati</taxon>
        <taxon>Actinomycetota</taxon>
        <taxon>Actinomycetes</taxon>
        <taxon>Pseudonocardiales</taxon>
        <taxon>Pseudonocardiaceae</taxon>
        <taxon>Amycolatopsis</taxon>
    </lineage>
</organism>
<keyword evidence="3" id="KW-1185">Reference proteome</keyword>
<name>A0A344L4U8_9PSEU</name>
<dbReference type="Pfam" id="PF03372">
    <property type="entry name" value="Exo_endo_phos"/>
    <property type="match status" value="1"/>
</dbReference>